<evidence type="ECO:0000313" key="3">
    <source>
        <dbReference type="Proteomes" id="UP000509750"/>
    </source>
</evidence>
<proteinExistence type="predicted"/>
<evidence type="ECO:0000256" key="1">
    <source>
        <dbReference type="SAM" id="Phobius"/>
    </source>
</evidence>
<evidence type="ECO:0008006" key="4">
    <source>
        <dbReference type="Google" id="ProtNLM"/>
    </source>
</evidence>
<dbReference type="AlphaFoldDB" id="A0A7D5GX13"/>
<organism evidence="2 3">
    <name type="scientific">Halorarum halophilum</name>
    <dbReference type="NCBI Taxonomy" id="2743090"/>
    <lineage>
        <taxon>Archaea</taxon>
        <taxon>Methanobacteriati</taxon>
        <taxon>Methanobacteriota</taxon>
        <taxon>Stenosarchaea group</taxon>
        <taxon>Halobacteria</taxon>
        <taxon>Halobacteriales</taxon>
        <taxon>Haloferacaceae</taxon>
        <taxon>Halorarum</taxon>
    </lineage>
</organism>
<reference evidence="2 3" key="1">
    <citation type="submission" date="2020-07" db="EMBL/GenBank/DDBJ databases">
        <title>Gai3-2, isolated from salt lake.</title>
        <authorList>
            <person name="Cui H."/>
            <person name="Shi X."/>
        </authorList>
    </citation>
    <scope>NUCLEOTIDE SEQUENCE [LARGE SCALE GENOMIC DNA]</scope>
    <source>
        <strain evidence="2 3">Gai3-2</strain>
    </source>
</reference>
<gene>
    <name evidence="2" type="ORF">HUG10_07435</name>
</gene>
<dbReference type="RefSeq" id="WP_179168964.1">
    <property type="nucleotide sequence ID" value="NZ_CP058529.1"/>
</dbReference>
<dbReference type="OrthoDB" id="199127at2157"/>
<accession>A0A7D5GX13</accession>
<protein>
    <recommendedName>
        <fullName evidence="4">Pentapeptide repeat-containing protein</fullName>
    </recommendedName>
</protein>
<dbReference type="KEGG" id="halg:HUG10_07435"/>
<keyword evidence="1" id="KW-0472">Membrane</keyword>
<dbReference type="EMBL" id="CP058529">
    <property type="protein sequence ID" value="QLG27389.1"/>
    <property type="molecule type" value="Genomic_DNA"/>
</dbReference>
<feature type="transmembrane region" description="Helical" evidence="1">
    <location>
        <begin position="695"/>
        <end position="715"/>
    </location>
</feature>
<dbReference type="GeneID" id="56028654"/>
<feature type="transmembrane region" description="Helical" evidence="1">
    <location>
        <begin position="663"/>
        <end position="683"/>
    </location>
</feature>
<feature type="transmembrane region" description="Helical" evidence="1">
    <location>
        <begin position="638"/>
        <end position="657"/>
    </location>
</feature>
<keyword evidence="1" id="KW-0812">Transmembrane</keyword>
<evidence type="ECO:0000313" key="2">
    <source>
        <dbReference type="EMBL" id="QLG27389.1"/>
    </source>
</evidence>
<name>A0A7D5GX13_9EURY</name>
<keyword evidence="3" id="KW-1185">Reference proteome</keyword>
<sequence>MNIPTSVDDAANPTRCAYTHQFDGSQVRDSIDWQCPHEATESDTVCIFHQPVDEKDDERVVEAFIGAITDPGTGLSPDERLQFIGANFESLTVPMFTELAVTGLKNPDRGANRIDLRDATVAGDLSFRESTLRHGCTLAGAEIAGNLNLVGATIEGDVELLDVDCGGEWSFGGLSTNSILGVGSEVGGSVTISGAELTGNFLLHDCRVALSETASGGLNVSTCRIAERAKLAETEIEGDCSFADAELAHELNLVGGKITGSLSLADARIDAGLSLTGGELSEDLRANGLAVDDMLLLGDYRLGDRVRFSGARIETVYADPTLLHPAISVVEFTNSEIGQFTLSGVDTPDLVYDFSEAHISGIEIDCVTPASPLRHFRFLKTEFSAYDFESLKPALVAEGWDLLAYADDQAASFIQQGPYLAATQRAGAMVAALSIHPPTAAAIATDEGCPDSFTELAHTIATNAFEADVAALVCDPDRDAMAALLGTSDVSLDREQTMAVSTVSSLAGYDDRPEFVSATTIRDELVAVAAAVAEGEDVRDAERDLVAEIIATLDSDVDLEAIDREATYRKAKIAAENEGAQEVASKFFQRELRERRARHKERQQNAPTLRDWVTSTTAWGSNWLLDVTTGYGERPGRVIALAVFIVTLFTGLYALLLPTDPPYGSPLGYAVLSLESFITLVLGSTETIDEPLIRFIAEVEGFLGAFSVALFVFTLTRSIHR</sequence>
<dbReference type="Proteomes" id="UP000509750">
    <property type="component" value="Chromosome"/>
</dbReference>
<keyword evidence="1" id="KW-1133">Transmembrane helix</keyword>